<evidence type="ECO:0000313" key="1">
    <source>
        <dbReference type="EMBL" id="RRT84414.1"/>
    </source>
</evidence>
<dbReference type="EMBL" id="AMZH03000309">
    <property type="protein sequence ID" value="RRT84414.1"/>
    <property type="molecule type" value="Genomic_DNA"/>
</dbReference>
<dbReference type="Proteomes" id="UP000287651">
    <property type="component" value="Unassembled WGS sequence"/>
</dbReference>
<name>A0A427B7H0_ENSVE</name>
<accession>A0A427B7H0</accession>
<dbReference type="AlphaFoldDB" id="A0A427B7H0"/>
<proteinExistence type="predicted"/>
<reference evidence="1 2" key="1">
    <citation type="journal article" date="2014" name="Agronomy (Basel)">
        <title>A Draft Genome Sequence for Ensete ventricosum, the Drought-Tolerant Tree Against Hunger.</title>
        <authorList>
            <person name="Harrison J."/>
            <person name="Moore K.A."/>
            <person name="Paszkiewicz K."/>
            <person name="Jones T."/>
            <person name="Grant M."/>
            <person name="Ambacheew D."/>
            <person name="Muzemil S."/>
            <person name="Studholme D.J."/>
        </authorList>
    </citation>
    <scope>NUCLEOTIDE SEQUENCE [LARGE SCALE GENOMIC DNA]</scope>
</reference>
<protein>
    <submittedName>
        <fullName evidence="1">Uncharacterized protein</fullName>
    </submittedName>
</protein>
<evidence type="ECO:0000313" key="2">
    <source>
        <dbReference type="Proteomes" id="UP000287651"/>
    </source>
</evidence>
<comment type="caution">
    <text evidence="1">The sequence shown here is derived from an EMBL/GenBank/DDBJ whole genome shotgun (WGS) entry which is preliminary data.</text>
</comment>
<gene>
    <name evidence="1" type="ORF">B296_00004646</name>
</gene>
<organism evidence="1 2">
    <name type="scientific">Ensete ventricosum</name>
    <name type="common">Abyssinian banana</name>
    <name type="synonym">Musa ensete</name>
    <dbReference type="NCBI Taxonomy" id="4639"/>
    <lineage>
        <taxon>Eukaryota</taxon>
        <taxon>Viridiplantae</taxon>
        <taxon>Streptophyta</taxon>
        <taxon>Embryophyta</taxon>
        <taxon>Tracheophyta</taxon>
        <taxon>Spermatophyta</taxon>
        <taxon>Magnoliopsida</taxon>
        <taxon>Liliopsida</taxon>
        <taxon>Zingiberales</taxon>
        <taxon>Musaceae</taxon>
        <taxon>Ensete</taxon>
    </lineage>
</organism>
<sequence>MPSIIVQPLPTVLHRCLPLLPHLSFATVYCRSRFQLVFFTTAYHCSICLLVATHHHFMSPLPSPSVASSFIGHLCSSPPYHHRQPSLPSPFLLSLPAPSHVVVPLLHLPSAPNLCHPSR</sequence>